<accession>A0A7S0IJ57</accession>
<dbReference type="GO" id="GO:0006210">
    <property type="term" value="P:thymine catabolic process"/>
    <property type="evidence" value="ECO:0007669"/>
    <property type="project" value="TreeGrafter"/>
</dbReference>
<dbReference type="Pfam" id="PF01180">
    <property type="entry name" value="DHO_dh"/>
    <property type="match status" value="1"/>
</dbReference>
<dbReference type="GO" id="GO:0019483">
    <property type="term" value="P:beta-alanine biosynthetic process"/>
    <property type="evidence" value="ECO:0007669"/>
    <property type="project" value="UniProtKB-UniPathway"/>
</dbReference>
<dbReference type="FunFam" id="3.20.20.70:FF:000121">
    <property type="entry name" value="Dihydropyrimidine dehydrogenase (NADP(+)), chloroplastic"/>
    <property type="match status" value="1"/>
</dbReference>
<dbReference type="GO" id="GO:0002058">
    <property type="term" value="F:uracil binding"/>
    <property type="evidence" value="ECO:0007669"/>
    <property type="project" value="TreeGrafter"/>
</dbReference>
<name>A0A7S0IJ57_MICPS</name>
<dbReference type="GO" id="GO:0017113">
    <property type="term" value="F:dihydropyrimidine dehydrogenase (NADP+) activity"/>
    <property type="evidence" value="ECO:0007669"/>
    <property type="project" value="UniProtKB-EC"/>
</dbReference>
<sequence length="434" mass="47377">MAAVASVFGFKHRVGGPVPSRAAQRASRISRGRVHQPLRVVARGLEGRPWVELKDGVPTSGPDLSVTVNGLKFPNPFVIGSGPPGTNYTVMKKAFDEGWGGVIAKTVSLNADLVKNVTPRYAKMKSEDGAEVLGWQNIELISDRSFEVMLAEFKQLKEEYPDRILIASIMDEYKKENWVEVVRRCEEVGVDAFEINFSCPHGMPERKMGAAMGQDCTVLDEVCGWVKEVATVPVWAKMTPNITDITVPAKVCLEQGMDGIAAINTIMSIMGVNLDTLAPEPCVEGHSTPGGYSYKAVRPIALAKCMNIAQMIKKEFPDRTLSGIGGIDTGDHAAEFILLGSDTVQVCTGVMIHGYPLVQNLCAELQEFMGKHGFESIAEFKGMSLEYFTTHTDLVARQKEAIEKKKKAKVGIESDDKWTGEGFVAETESMVSNV</sequence>
<dbReference type="AlphaFoldDB" id="A0A7S0IJ57"/>
<dbReference type="CDD" id="cd02940">
    <property type="entry name" value="DHPD_FMN"/>
    <property type="match status" value="1"/>
</dbReference>
<feature type="domain" description="Dihydroorotate dehydrogenase catalytic" evidence="4">
    <location>
        <begin position="64"/>
        <end position="369"/>
    </location>
</feature>
<evidence type="ECO:0000259" key="4">
    <source>
        <dbReference type="Pfam" id="PF01180"/>
    </source>
</evidence>
<dbReference type="UniPathway" id="UPA00131"/>
<comment type="pathway">
    <text evidence="1">Amino-acid biosynthesis; beta-alanine biosynthesis.</text>
</comment>
<evidence type="ECO:0000256" key="2">
    <source>
        <dbReference type="ARBA" id="ARBA00013004"/>
    </source>
</evidence>
<dbReference type="EC" id="1.3.1.2" evidence="2"/>
<dbReference type="NCBIfam" id="NF006183">
    <property type="entry name" value="PRK08318.1"/>
    <property type="match status" value="1"/>
</dbReference>
<organism evidence="5">
    <name type="scientific">Micromonas pusilla</name>
    <name type="common">Picoplanktonic green alga</name>
    <name type="synonym">Chromulina pusilla</name>
    <dbReference type="NCBI Taxonomy" id="38833"/>
    <lineage>
        <taxon>Eukaryota</taxon>
        <taxon>Viridiplantae</taxon>
        <taxon>Chlorophyta</taxon>
        <taxon>Mamiellophyceae</taxon>
        <taxon>Mamiellales</taxon>
        <taxon>Mamiellaceae</taxon>
        <taxon>Micromonas</taxon>
    </lineage>
</organism>
<dbReference type="InterPro" id="IPR005720">
    <property type="entry name" value="Dihydroorotate_DH_cat"/>
</dbReference>
<evidence type="ECO:0000313" key="5">
    <source>
        <dbReference type="EMBL" id="CAD8523509.1"/>
    </source>
</evidence>
<evidence type="ECO:0000256" key="1">
    <source>
        <dbReference type="ARBA" id="ARBA00004668"/>
    </source>
</evidence>
<dbReference type="InterPro" id="IPR013785">
    <property type="entry name" value="Aldolase_TIM"/>
</dbReference>
<protein>
    <recommendedName>
        <fullName evidence="2">dihydropyrimidine dehydrogenase (NADP(+))</fullName>
        <ecNumber evidence="2">1.3.1.2</ecNumber>
    </recommendedName>
</protein>
<dbReference type="Gene3D" id="3.20.20.70">
    <property type="entry name" value="Aldolase class I"/>
    <property type="match status" value="1"/>
</dbReference>
<dbReference type="EMBL" id="HBEQ01012718">
    <property type="protein sequence ID" value="CAD8523509.1"/>
    <property type="molecule type" value="Transcribed_RNA"/>
</dbReference>
<dbReference type="SUPFAM" id="SSF51395">
    <property type="entry name" value="FMN-linked oxidoreductases"/>
    <property type="match status" value="1"/>
</dbReference>
<gene>
    <name evidence="5" type="ORF">MCOM1403_LOCUS10230</name>
</gene>
<reference evidence="5" key="1">
    <citation type="submission" date="2021-01" db="EMBL/GenBank/DDBJ databases">
        <authorList>
            <person name="Corre E."/>
            <person name="Pelletier E."/>
            <person name="Niang G."/>
            <person name="Scheremetjew M."/>
            <person name="Finn R."/>
            <person name="Kale V."/>
            <person name="Holt S."/>
            <person name="Cochrane G."/>
            <person name="Meng A."/>
            <person name="Brown T."/>
            <person name="Cohen L."/>
        </authorList>
    </citation>
    <scope>NUCLEOTIDE SEQUENCE</scope>
    <source>
        <strain evidence="5">CCMP1723</strain>
    </source>
</reference>
<keyword evidence="3" id="KW-0560">Oxidoreductase</keyword>
<dbReference type="GO" id="GO:0006212">
    <property type="term" value="P:uracil catabolic process"/>
    <property type="evidence" value="ECO:0007669"/>
    <property type="project" value="TreeGrafter"/>
</dbReference>
<evidence type="ECO:0000256" key="3">
    <source>
        <dbReference type="ARBA" id="ARBA00023002"/>
    </source>
</evidence>
<proteinExistence type="predicted"/>
<dbReference type="GO" id="GO:0050661">
    <property type="term" value="F:NADP binding"/>
    <property type="evidence" value="ECO:0007669"/>
    <property type="project" value="TreeGrafter"/>
</dbReference>
<dbReference type="PANTHER" id="PTHR43073:SF2">
    <property type="entry name" value="DIHYDROPYRIMIDINE DEHYDROGENASE [NADP(+)]"/>
    <property type="match status" value="1"/>
</dbReference>
<dbReference type="PANTHER" id="PTHR43073">
    <property type="entry name" value="DIHYDROPYRIMIDINE DEHYDROGENASE [NADP(+)]"/>
    <property type="match status" value="1"/>
</dbReference>
<dbReference type="GO" id="GO:0005737">
    <property type="term" value="C:cytoplasm"/>
    <property type="evidence" value="ECO:0007669"/>
    <property type="project" value="InterPro"/>
</dbReference>